<name>A0A4Q8AEZ4_9MICC</name>
<dbReference type="GO" id="GO:0008253">
    <property type="term" value="F:5'-nucleotidase activity"/>
    <property type="evidence" value="ECO:0007669"/>
    <property type="project" value="TreeGrafter"/>
</dbReference>
<dbReference type="Pfam" id="PF00149">
    <property type="entry name" value="Metallophos"/>
    <property type="match status" value="1"/>
</dbReference>
<organism evidence="7 8">
    <name type="scientific">Zhihengliuella halotolerans</name>
    <dbReference type="NCBI Taxonomy" id="370736"/>
    <lineage>
        <taxon>Bacteria</taxon>
        <taxon>Bacillati</taxon>
        <taxon>Actinomycetota</taxon>
        <taxon>Actinomycetes</taxon>
        <taxon>Micrococcales</taxon>
        <taxon>Micrococcaceae</taxon>
        <taxon>Zhihengliuella</taxon>
    </lineage>
</organism>
<feature type="domain" description="5'-Nucleotidase C-terminal" evidence="6">
    <location>
        <begin position="376"/>
        <end position="525"/>
    </location>
</feature>
<feature type="chain" id="PRO_5021036992" evidence="2">
    <location>
        <begin position="39"/>
        <end position="659"/>
    </location>
</feature>
<keyword evidence="1 2" id="KW-0732">Signal</keyword>
<evidence type="ECO:0000313" key="7">
    <source>
        <dbReference type="EMBL" id="RZU62818.1"/>
    </source>
</evidence>
<proteinExistence type="inferred from homology"/>
<accession>A0A4Q8AEZ4</accession>
<dbReference type="SUPFAM" id="SSF55816">
    <property type="entry name" value="5'-nucleotidase (syn. UDP-sugar hydrolase), C-terminal domain"/>
    <property type="match status" value="1"/>
</dbReference>
<dbReference type="PANTHER" id="PTHR11575:SF24">
    <property type="entry name" value="5'-NUCLEOTIDASE"/>
    <property type="match status" value="1"/>
</dbReference>
<feature type="transmembrane region" description="Helical" evidence="4">
    <location>
        <begin position="632"/>
        <end position="651"/>
    </location>
</feature>
<gene>
    <name evidence="7" type="ORF">EV380_2423</name>
</gene>
<evidence type="ECO:0000256" key="2">
    <source>
        <dbReference type="RuleBase" id="RU362119"/>
    </source>
</evidence>
<dbReference type="Gene3D" id="3.60.21.10">
    <property type="match status" value="1"/>
</dbReference>
<keyword evidence="2" id="KW-0378">Hydrolase</keyword>
<dbReference type="InterPro" id="IPR029052">
    <property type="entry name" value="Metallo-depent_PP-like"/>
</dbReference>
<protein>
    <submittedName>
        <fullName evidence="7">5'-nucleotidase</fullName>
    </submittedName>
</protein>
<dbReference type="PROSITE" id="PS51318">
    <property type="entry name" value="TAT"/>
    <property type="match status" value="1"/>
</dbReference>
<dbReference type="Gene3D" id="3.90.780.10">
    <property type="entry name" value="5'-Nucleotidase, C-terminal domain"/>
    <property type="match status" value="1"/>
</dbReference>
<keyword evidence="4" id="KW-1133">Transmembrane helix</keyword>
<feature type="compositionally biased region" description="Polar residues" evidence="3">
    <location>
        <begin position="608"/>
        <end position="618"/>
    </location>
</feature>
<dbReference type="Pfam" id="PF02872">
    <property type="entry name" value="5_nucleotid_C"/>
    <property type="match status" value="1"/>
</dbReference>
<feature type="domain" description="Calcineurin-like phosphoesterase" evidence="5">
    <location>
        <begin position="50"/>
        <end position="278"/>
    </location>
</feature>
<sequence length="659" mass="68045">MPKRTAGRASTRSGLTRTAGAAAVAALGTALLAPTASAAVVPVEIDLISINDFHGRISEDLFNGSVGAAAIGTAVKAFEAENPNTLFVSAGDNIGASTFESMSQDDNPTIDALGAAGLSVSAVGNHEFDRGFDDLTGRVVDRWAASTGLPGGDLTLGANVYAKGTTEPALQEYAIREFDGVNVGFIGTVTEQTGTLVSPDGIADIEFGSQVEAVNRVSAQLSDGDDSNGEADVIVVLTHDGSEAEDCAAVASVEGGYGDLIRNASADVDAFFSGHTHMGYACQIAGPDGSERAVLQGNDYGSTFSHVSLSVDPATGDVVDSAAALVNLAERGYEADPEIQAIVDEAVEQAEIVGGRELGMISDDILRGGAVPGDDRGVESTLGNLVADVHLWATSNDSYAGEPAVMAFMNPGGLRADLLYGEDGVVTFKEAADVQPFANTLITMDLTGAQIKDVLEEQWQPGNDRPKLHLGISEGLQYWYDDDAEHGAHVTAIEFGGEPLDMDATYRIVTNSFLASGGDNFTTFADGANRADSGQVDIDATVAFFGAHDVVDPAPLGRAAVAEEPTQTPEPTEEPAPSEEPTPSEEPSESSEPTVSESPSTSADPTVEPTTDAPSSQPADDGELAKTGATTAWLVGAGSLLLVLGIVLMMLRRNPAAKH</sequence>
<dbReference type="GO" id="GO:0030288">
    <property type="term" value="C:outer membrane-bounded periplasmic space"/>
    <property type="evidence" value="ECO:0007669"/>
    <property type="project" value="TreeGrafter"/>
</dbReference>
<dbReference type="SUPFAM" id="SSF56300">
    <property type="entry name" value="Metallo-dependent phosphatases"/>
    <property type="match status" value="1"/>
</dbReference>
<dbReference type="GO" id="GO:0009166">
    <property type="term" value="P:nucleotide catabolic process"/>
    <property type="evidence" value="ECO:0007669"/>
    <property type="project" value="InterPro"/>
</dbReference>
<comment type="caution">
    <text evidence="7">The sequence shown here is derived from an EMBL/GenBank/DDBJ whole genome shotgun (WGS) entry which is preliminary data.</text>
</comment>
<dbReference type="PRINTS" id="PR01607">
    <property type="entry name" value="APYRASEFAMLY"/>
</dbReference>
<dbReference type="InterPro" id="IPR006179">
    <property type="entry name" value="5_nucleotidase/apyrase"/>
</dbReference>
<keyword evidence="4" id="KW-0472">Membrane</keyword>
<dbReference type="InterPro" id="IPR036907">
    <property type="entry name" value="5'-Nucleotdase_C_sf"/>
</dbReference>
<dbReference type="GO" id="GO:0008768">
    <property type="term" value="F:UDP-sugar diphosphatase activity"/>
    <property type="evidence" value="ECO:0007669"/>
    <property type="project" value="TreeGrafter"/>
</dbReference>
<dbReference type="GO" id="GO:0000166">
    <property type="term" value="F:nucleotide binding"/>
    <property type="evidence" value="ECO:0007669"/>
    <property type="project" value="UniProtKB-KW"/>
</dbReference>
<dbReference type="Proteomes" id="UP000292685">
    <property type="component" value="Unassembled WGS sequence"/>
</dbReference>
<feature type="signal peptide" evidence="2">
    <location>
        <begin position="1"/>
        <end position="38"/>
    </location>
</feature>
<evidence type="ECO:0000313" key="8">
    <source>
        <dbReference type="Proteomes" id="UP000292685"/>
    </source>
</evidence>
<dbReference type="InterPro" id="IPR008334">
    <property type="entry name" value="5'-Nucleotdase_C"/>
</dbReference>
<feature type="region of interest" description="Disordered" evidence="3">
    <location>
        <begin position="562"/>
        <end position="623"/>
    </location>
</feature>
<keyword evidence="4" id="KW-0812">Transmembrane</keyword>
<dbReference type="RefSeq" id="WP_130451339.1">
    <property type="nucleotide sequence ID" value="NZ_SHLA01000001.1"/>
</dbReference>
<comment type="similarity">
    <text evidence="2">Belongs to the 5'-nucleotidase family.</text>
</comment>
<dbReference type="InterPro" id="IPR006311">
    <property type="entry name" value="TAT_signal"/>
</dbReference>
<evidence type="ECO:0000256" key="3">
    <source>
        <dbReference type="SAM" id="MobiDB-lite"/>
    </source>
</evidence>
<dbReference type="PANTHER" id="PTHR11575">
    <property type="entry name" value="5'-NUCLEOTIDASE-RELATED"/>
    <property type="match status" value="1"/>
</dbReference>
<feature type="compositionally biased region" description="Low complexity" evidence="3">
    <location>
        <begin position="590"/>
        <end position="602"/>
    </location>
</feature>
<evidence type="ECO:0000256" key="1">
    <source>
        <dbReference type="ARBA" id="ARBA00022729"/>
    </source>
</evidence>
<dbReference type="EMBL" id="SHLA01000001">
    <property type="protein sequence ID" value="RZU62818.1"/>
    <property type="molecule type" value="Genomic_DNA"/>
</dbReference>
<dbReference type="InterPro" id="IPR004843">
    <property type="entry name" value="Calcineurin-like_PHP"/>
</dbReference>
<keyword evidence="2" id="KW-0547">Nucleotide-binding</keyword>
<dbReference type="AlphaFoldDB" id="A0A4Q8AEZ4"/>
<evidence type="ECO:0000256" key="4">
    <source>
        <dbReference type="SAM" id="Phobius"/>
    </source>
</evidence>
<evidence type="ECO:0000259" key="5">
    <source>
        <dbReference type="Pfam" id="PF00149"/>
    </source>
</evidence>
<reference evidence="7 8" key="1">
    <citation type="submission" date="2019-02" db="EMBL/GenBank/DDBJ databases">
        <title>Sequencing the genomes of 1000 actinobacteria strains.</title>
        <authorList>
            <person name="Klenk H.-P."/>
        </authorList>
    </citation>
    <scope>NUCLEOTIDE SEQUENCE [LARGE SCALE GENOMIC DNA]</scope>
    <source>
        <strain evidence="7 8">DSM 17364</strain>
    </source>
</reference>
<evidence type="ECO:0000259" key="6">
    <source>
        <dbReference type="Pfam" id="PF02872"/>
    </source>
</evidence>
<dbReference type="OrthoDB" id="1016457at2"/>
<keyword evidence="8" id="KW-1185">Reference proteome</keyword>
<feature type="compositionally biased region" description="Acidic residues" evidence="3">
    <location>
        <begin position="571"/>
        <end position="589"/>
    </location>
</feature>